<dbReference type="EMBL" id="CDMZ01000260">
    <property type="protein sequence ID" value="CEM10405.1"/>
    <property type="molecule type" value="Genomic_DNA"/>
</dbReference>
<dbReference type="InterPro" id="IPR004323">
    <property type="entry name" value="Ion_tolerance_CutA"/>
</dbReference>
<accession>A0A0G4FCP5</accession>
<organism evidence="7">
    <name type="scientific">Chromera velia CCMP2878</name>
    <dbReference type="NCBI Taxonomy" id="1169474"/>
    <lineage>
        <taxon>Eukaryota</taxon>
        <taxon>Sar</taxon>
        <taxon>Alveolata</taxon>
        <taxon>Colpodellida</taxon>
        <taxon>Chromeraceae</taxon>
        <taxon>Chromera</taxon>
    </lineage>
</organism>
<keyword evidence="5" id="KW-0732">Signal</keyword>
<evidence type="ECO:0000256" key="3">
    <source>
        <dbReference type="ARBA" id="ARBA00022704"/>
    </source>
</evidence>
<dbReference type="GO" id="GO:0004869">
    <property type="term" value="F:cysteine-type endopeptidase inhibitor activity"/>
    <property type="evidence" value="ECO:0007669"/>
    <property type="project" value="UniProtKB-KW"/>
</dbReference>
<dbReference type="VEuPathDB" id="CryptoDB:Cvel_16189"/>
<proteinExistence type="inferred from homology"/>
<comment type="similarity">
    <text evidence="1">Belongs to the CutA family.</text>
</comment>
<dbReference type="PANTHER" id="PTHR23419">
    <property type="entry name" value="DIVALENT CATION TOLERANCE CUTA-RELATED"/>
    <property type="match status" value="1"/>
</dbReference>
<gene>
    <name evidence="7" type="ORF">Cvel_16189</name>
</gene>
<evidence type="ECO:0000313" key="7">
    <source>
        <dbReference type="EMBL" id="CEM10405.1"/>
    </source>
</evidence>
<evidence type="ECO:0000256" key="1">
    <source>
        <dbReference type="ARBA" id="ARBA00010169"/>
    </source>
</evidence>
<dbReference type="InterPro" id="IPR018990">
    <property type="entry name" value="Prot_inh_I42_chagasin"/>
</dbReference>
<evidence type="ECO:0000259" key="6">
    <source>
        <dbReference type="Pfam" id="PF09394"/>
    </source>
</evidence>
<evidence type="ECO:0000256" key="2">
    <source>
        <dbReference type="ARBA" id="ARBA00022690"/>
    </source>
</evidence>
<dbReference type="InterPro" id="IPR036331">
    <property type="entry name" value="Chagasin-like_sf"/>
</dbReference>
<dbReference type="SUPFAM" id="SSF141066">
    <property type="entry name" value="ICP-like"/>
    <property type="match status" value="1"/>
</dbReference>
<feature type="region of interest" description="Disordered" evidence="4">
    <location>
        <begin position="143"/>
        <end position="193"/>
    </location>
</feature>
<dbReference type="Gene3D" id="3.30.70.120">
    <property type="match status" value="1"/>
</dbReference>
<dbReference type="GO" id="GO:0005507">
    <property type="term" value="F:copper ion binding"/>
    <property type="evidence" value="ECO:0007669"/>
    <property type="project" value="TreeGrafter"/>
</dbReference>
<feature type="signal peptide" evidence="5">
    <location>
        <begin position="1"/>
        <end position="21"/>
    </location>
</feature>
<protein>
    <recommendedName>
        <fullName evidence="6">Proteinase inhibitor I42 chagasin domain-containing protein</fullName>
    </recommendedName>
</protein>
<dbReference type="InterPro" id="IPR015867">
    <property type="entry name" value="N-reg_PII/ATP_PRibTrfase_C"/>
</dbReference>
<dbReference type="Pfam" id="PF09394">
    <property type="entry name" value="Inhibitor_I42"/>
    <property type="match status" value="1"/>
</dbReference>
<feature type="domain" description="Proteinase inhibitor I42 chagasin" evidence="6">
    <location>
        <begin position="215"/>
        <end position="298"/>
    </location>
</feature>
<keyword evidence="2" id="KW-0646">Protease inhibitor</keyword>
<dbReference type="InterPro" id="IPR011322">
    <property type="entry name" value="N-reg_PII-like_a/b"/>
</dbReference>
<dbReference type="PANTHER" id="PTHR23419:SF8">
    <property type="entry name" value="FI09726P"/>
    <property type="match status" value="1"/>
</dbReference>
<evidence type="ECO:0000256" key="4">
    <source>
        <dbReference type="SAM" id="MobiDB-lite"/>
    </source>
</evidence>
<dbReference type="GO" id="GO:0010038">
    <property type="term" value="P:response to metal ion"/>
    <property type="evidence" value="ECO:0007669"/>
    <property type="project" value="InterPro"/>
</dbReference>
<dbReference type="Pfam" id="PF03091">
    <property type="entry name" value="CutA1"/>
    <property type="match status" value="1"/>
</dbReference>
<keyword evidence="3" id="KW-0789">Thiol protease inhibitor</keyword>
<feature type="compositionally biased region" description="Basic and acidic residues" evidence="4">
    <location>
        <begin position="166"/>
        <end position="180"/>
    </location>
</feature>
<dbReference type="AlphaFoldDB" id="A0A0G4FCP5"/>
<feature type="chain" id="PRO_5005188610" description="Proteinase inhibitor I42 chagasin domain-containing protein" evidence="5">
    <location>
        <begin position="22"/>
        <end position="306"/>
    </location>
</feature>
<evidence type="ECO:0000256" key="5">
    <source>
        <dbReference type="SAM" id="SignalP"/>
    </source>
</evidence>
<sequence length="306" mass="32896">MILRFLFLPLACLISVSVAWSIFPFSPPPSTATEVVPQQAQQEEVQYVVGQVTAPSIGAAKAIARNLLEAKLAACVNIVPQVVSMYTWEGVINEDSEVLLVIKSTKASEPSIVSAVKQMHPYDVPQVIFSPISSGSSDYLSFLSANTGGEQGEGGKEFPSLDENGEEKREEVQAEERQLRGAETPGDSDAPADSDVAIFAFREGTAAGQKINVAVSVGKKFAVRIKGNATTGYAWQPQSVPDELVTYDGQQYESPDTRMMGASGHYMLFFTAKGAGSGKISLKYVRPWEDTATPLHTAEIELEVSA</sequence>
<reference evidence="7" key="1">
    <citation type="submission" date="2014-11" db="EMBL/GenBank/DDBJ databases">
        <authorList>
            <person name="Otto D Thomas"/>
            <person name="Naeem Raeece"/>
        </authorList>
    </citation>
    <scope>NUCLEOTIDE SEQUENCE</scope>
</reference>
<dbReference type="Gene3D" id="2.60.40.2020">
    <property type="match status" value="1"/>
</dbReference>
<name>A0A0G4FCP5_9ALVE</name>
<dbReference type="SUPFAM" id="SSF54913">
    <property type="entry name" value="GlnB-like"/>
    <property type="match status" value="1"/>
</dbReference>